<feature type="domain" description="Arrestin-like N-terminal" evidence="2">
    <location>
        <begin position="5"/>
        <end position="177"/>
    </location>
</feature>
<dbReference type="InterPro" id="IPR011021">
    <property type="entry name" value="Arrestin-like_N"/>
</dbReference>
<dbReference type="PANTHER" id="PTHR11188:SF166">
    <property type="entry name" value="ARRESTIN (OR S-ANTIGEN), N-TERMINAL DOMAIN PROTEIN (AFU_ORTHOLOGUE AFUA_7G02050)"/>
    <property type="match status" value="1"/>
</dbReference>
<keyword evidence="4" id="KW-1185">Reference proteome</keyword>
<dbReference type="InterPro" id="IPR014752">
    <property type="entry name" value="Arrestin-like_C"/>
</dbReference>
<dbReference type="EMBL" id="ML732248">
    <property type="protein sequence ID" value="KAB8072392.1"/>
    <property type="molecule type" value="Genomic_DNA"/>
</dbReference>
<dbReference type="GO" id="GO:0070086">
    <property type="term" value="P:ubiquitin-dependent endocytosis"/>
    <property type="evidence" value="ECO:0007669"/>
    <property type="project" value="TreeGrafter"/>
</dbReference>
<accession>A0A5N5WZA0</accession>
<protein>
    <recommendedName>
        <fullName evidence="2">Arrestin-like N-terminal domain-containing protein</fullName>
    </recommendedName>
</protein>
<dbReference type="PANTHER" id="PTHR11188">
    <property type="entry name" value="ARRESTIN DOMAIN CONTAINING PROTEIN"/>
    <property type="match status" value="1"/>
</dbReference>
<reference evidence="3 4" key="1">
    <citation type="submission" date="2019-04" db="EMBL/GenBank/DDBJ databases">
        <title>Friends and foes A comparative genomics study of 23 Aspergillus species from section Flavi.</title>
        <authorList>
            <consortium name="DOE Joint Genome Institute"/>
            <person name="Kjaerbolling I."/>
            <person name="Vesth T."/>
            <person name="Frisvad J.C."/>
            <person name="Nybo J.L."/>
            <person name="Theobald S."/>
            <person name="Kildgaard S."/>
            <person name="Isbrandt T."/>
            <person name="Kuo A."/>
            <person name="Sato A."/>
            <person name="Lyhne E.K."/>
            <person name="Kogle M.E."/>
            <person name="Wiebenga A."/>
            <person name="Kun R.S."/>
            <person name="Lubbers R.J."/>
            <person name="Makela M.R."/>
            <person name="Barry K."/>
            <person name="Chovatia M."/>
            <person name="Clum A."/>
            <person name="Daum C."/>
            <person name="Haridas S."/>
            <person name="He G."/>
            <person name="LaButti K."/>
            <person name="Lipzen A."/>
            <person name="Mondo S."/>
            <person name="Riley R."/>
            <person name="Salamov A."/>
            <person name="Simmons B.A."/>
            <person name="Magnuson J.K."/>
            <person name="Henrissat B."/>
            <person name="Mortensen U.H."/>
            <person name="Larsen T.O."/>
            <person name="Devries R.P."/>
            <person name="Grigoriev I.V."/>
            <person name="Machida M."/>
            <person name="Baker S.E."/>
            <person name="Andersen M.R."/>
        </authorList>
    </citation>
    <scope>NUCLEOTIDE SEQUENCE [LARGE SCALE GENOMIC DNA]</scope>
    <source>
        <strain evidence="3 4">CBS 151.66</strain>
    </source>
</reference>
<dbReference type="OrthoDB" id="3365616at2759"/>
<dbReference type="CDD" id="cd22952">
    <property type="entry name" value="ART10-like"/>
    <property type="match status" value="1"/>
</dbReference>
<dbReference type="AlphaFoldDB" id="A0A5N5WZA0"/>
<evidence type="ECO:0000256" key="1">
    <source>
        <dbReference type="SAM" id="MobiDB-lite"/>
    </source>
</evidence>
<dbReference type="InterPro" id="IPR050357">
    <property type="entry name" value="Arrestin_domain-protein"/>
</dbReference>
<proteinExistence type="predicted"/>
<dbReference type="GO" id="GO:0005886">
    <property type="term" value="C:plasma membrane"/>
    <property type="evidence" value="ECO:0007669"/>
    <property type="project" value="TreeGrafter"/>
</dbReference>
<evidence type="ECO:0000259" key="2">
    <source>
        <dbReference type="Pfam" id="PF00339"/>
    </source>
</evidence>
<feature type="compositionally biased region" description="Polar residues" evidence="1">
    <location>
        <begin position="523"/>
        <end position="541"/>
    </location>
</feature>
<feature type="region of interest" description="Disordered" evidence="1">
    <location>
        <begin position="44"/>
        <end position="64"/>
    </location>
</feature>
<dbReference type="InterPro" id="IPR014756">
    <property type="entry name" value="Ig_E-set"/>
</dbReference>
<evidence type="ECO:0000313" key="4">
    <source>
        <dbReference type="Proteomes" id="UP000326565"/>
    </source>
</evidence>
<organism evidence="3 4">
    <name type="scientific">Aspergillus leporis</name>
    <dbReference type="NCBI Taxonomy" id="41062"/>
    <lineage>
        <taxon>Eukaryota</taxon>
        <taxon>Fungi</taxon>
        <taxon>Dikarya</taxon>
        <taxon>Ascomycota</taxon>
        <taxon>Pezizomycotina</taxon>
        <taxon>Eurotiomycetes</taxon>
        <taxon>Eurotiomycetidae</taxon>
        <taxon>Eurotiales</taxon>
        <taxon>Aspergillaceae</taxon>
        <taxon>Aspergillus</taxon>
        <taxon>Aspergillus subgen. Circumdati</taxon>
    </lineage>
</organism>
<dbReference type="GO" id="GO:0030674">
    <property type="term" value="F:protein-macromolecule adaptor activity"/>
    <property type="evidence" value="ECO:0007669"/>
    <property type="project" value="TreeGrafter"/>
</dbReference>
<dbReference type="GO" id="GO:0031625">
    <property type="term" value="F:ubiquitin protein ligase binding"/>
    <property type="evidence" value="ECO:0007669"/>
    <property type="project" value="TreeGrafter"/>
</dbReference>
<feature type="compositionally biased region" description="Low complexity" evidence="1">
    <location>
        <begin position="564"/>
        <end position="577"/>
    </location>
</feature>
<feature type="compositionally biased region" description="Pro residues" evidence="1">
    <location>
        <begin position="423"/>
        <end position="438"/>
    </location>
</feature>
<evidence type="ECO:0000313" key="3">
    <source>
        <dbReference type="EMBL" id="KAB8072392.1"/>
    </source>
</evidence>
<dbReference type="Gene3D" id="2.60.40.640">
    <property type="match status" value="1"/>
</dbReference>
<sequence length="604" mass="66495">MSATLHLDSPHTHFTNLDYLTGKVVLTLNSEASISGIQVKLEGESRTRLSGPRHPHHEQSDKKRTELEVHKILYKVENLFPTAAVFNENSPNTVWTFAAGTYEYPFRFKFPFNNACSFQNSMLTNLNISGLKVEVARDTHRHVKKTLPPSLSGFPGMADIKYYVKATVVRPQFYKENIRTIAPINFLPIEPPRTGNPKEETYARRQHQFGKAPATSKMKSLFQKASSSSLRDTAGDSPRVSADIRLPNPSILACNEPIPLRIIVSKTSESYETIFLQTLQIELIGYTNILAHDLRRTESNTWVIFSRSNMAIPLGRGGDPVGTEWTIDSSMWSHIPLPSSVAPNFETCNVSRTYELEVRVGLSHGSVGNLKPQLIVLPLRMPVKVYSGISPPQALLDAMAAGGQVQPTIPPSRPSRPSQETSEPPPMPPRPARPPMPINPEDGYDDAPPSYEDAMAETLSPVDGPRREYNPPDASSTGRHVESGADPSTPVYPGKDPEPRAPYSNRGVNSSTESFDMLPSTPPELQSGSPPTSPVARQQSVLKIHKLAALQEDNPPQYQLRADQQSQPSGSQPQRSPSRPDVRTIKLGVPNRKPVPRSPSTGGA</sequence>
<gene>
    <name evidence="3" type="ORF">BDV29DRAFT_177445</name>
</gene>
<name>A0A5N5WZA0_9EURO</name>
<dbReference type="Proteomes" id="UP000326565">
    <property type="component" value="Unassembled WGS sequence"/>
</dbReference>
<dbReference type="Pfam" id="PF00339">
    <property type="entry name" value="Arrestin_N"/>
    <property type="match status" value="1"/>
</dbReference>
<dbReference type="GO" id="GO:0005829">
    <property type="term" value="C:cytosol"/>
    <property type="evidence" value="ECO:0007669"/>
    <property type="project" value="TreeGrafter"/>
</dbReference>
<feature type="region of interest" description="Disordered" evidence="1">
    <location>
        <begin position="401"/>
        <end position="604"/>
    </location>
</feature>
<dbReference type="SUPFAM" id="SSF81296">
    <property type="entry name" value="E set domains"/>
    <property type="match status" value="1"/>
</dbReference>